<dbReference type="Gene3D" id="3.40.190.150">
    <property type="entry name" value="Bordetella uptake gene, domain 1"/>
    <property type="match status" value="1"/>
</dbReference>
<dbReference type="Pfam" id="PF03401">
    <property type="entry name" value="TctC"/>
    <property type="match status" value="1"/>
</dbReference>
<evidence type="ECO:0000313" key="4">
    <source>
        <dbReference type="Proteomes" id="UP000075670"/>
    </source>
</evidence>
<dbReference type="OrthoDB" id="8880247at2"/>
<feature type="chain" id="PRO_5039427920" evidence="2">
    <location>
        <begin position="23"/>
        <end position="336"/>
    </location>
</feature>
<dbReference type="EMBL" id="LTBC01000016">
    <property type="protein sequence ID" value="KYH31036.1"/>
    <property type="molecule type" value="Genomic_DNA"/>
</dbReference>
<dbReference type="SUPFAM" id="SSF53850">
    <property type="entry name" value="Periplasmic binding protein-like II"/>
    <property type="match status" value="1"/>
</dbReference>
<proteinExistence type="inferred from homology"/>
<gene>
    <name evidence="3" type="ORF">MOMUL_27110</name>
</gene>
<feature type="signal peptide" evidence="2">
    <location>
        <begin position="1"/>
        <end position="22"/>
    </location>
</feature>
<reference evidence="3 4" key="1">
    <citation type="submission" date="2016-02" db="EMBL/GenBank/DDBJ databases">
        <title>Genome sequence of Moorella mulderi DSM 14980.</title>
        <authorList>
            <person name="Poehlein A."/>
            <person name="Daniel R."/>
        </authorList>
    </citation>
    <scope>NUCLEOTIDE SEQUENCE [LARGE SCALE GENOMIC DNA]</scope>
    <source>
        <strain evidence="3 4">DSM 14980</strain>
    </source>
</reference>
<dbReference type="PANTHER" id="PTHR42928">
    <property type="entry name" value="TRICARBOXYLATE-BINDING PROTEIN"/>
    <property type="match status" value="1"/>
</dbReference>
<name>A0A151ATR4_9FIRM</name>
<protein>
    <submittedName>
        <fullName evidence="3">Tripartite tricarboxylate transporter family receptor</fullName>
    </submittedName>
</protein>
<evidence type="ECO:0000256" key="1">
    <source>
        <dbReference type="ARBA" id="ARBA00006987"/>
    </source>
</evidence>
<dbReference type="Proteomes" id="UP000075670">
    <property type="component" value="Unassembled WGS sequence"/>
</dbReference>
<organism evidence="3 4">
    <name type="scientific">Moorella mulderi DSM 14980</name>
    <dbReference type="NCBI Taxonomy" id="1122241"/>
    <lineage>
        <taxon>Bacteria</taxon>
        <taxon>Bacillati</taxon>
        <taxon>Bacillota</taxon>
        <taxon>Clostridia</taxon>
        <taxon>Neomoorellales</taxon>
        <taxon>Neomoorellaceae</taxon>
        <taxon>Neomoorella</taxon>
    </lineage>
</organism>
<dbReference type="PATRIC" id="fig|1122241.3.peg.2881"/>
<keyword evidence="2" id="KW-0732">Signal</keyword>
<evidence type="ECO:0000313" key="3">
    <source>
        <dbReference type="EMBL" id="KYH31036.1"/>
    </source>
</evidence>
<keyword evidence="4" id="KW-1185">Reference proteome</keyword>
<dbReference type="CDD" id="cd07012">
    <property type="entry name" value="PBP2_Bug_TTT"/>
    <property type="match status" value="1"/>
</dbReference>
<comment type="similarity">
    <text evidence="1">Belongs to the UPF0065 (bug) family.</text>
</comment>
<comment type="caution">
    <text evidence="3">The sequence shown here is derived from an EMBL/GenBank/DDBJ whole genome shotgun (WGS) entry which is preliminary data.</text>
</comment>
<sequence length="336" mass="36493">MKVLKAKTLIIVLLVVALSLLAGCGTNNGSKENTQAEKQTKDNYPGKPITLLCGWAPGGSMDIVARAIAEAAEPFLGQKIIVVNKEGATGGISYEELSKSKPDGYTIAVNSPTLLTLPALGTLHLTYKDLQPVANLCYETGAIVVKKDAPWKTWKEFEDYVRANPGKVKMGTLTPGGIWHLADVDLMRKTGLKFNLVSFPSTATTIANLMGGHVDAATASPAEAYTQLKNGEVILLGVMSEERVEAFPDVPTFKEMGIDISIASIKGVIAPKGTPSNVIKKLEEAFQKAVETDKWKTEMKKKAYTLKYMGSEEYAKFLEEQSRFYESIITEIGLKK</sequence>
<dbReference type="InterPro" id="IPR042100">
    <property type="entry name" value="Bug_dom1"/>
</dbReference>
<dbReference type="InterPro" id="IPR005064">
    <property type="entry name" value="BUG"/>
</dbReference>
<accession>A0A151ATR4</accession>
<keyword evidence="3" id="KW-0675">Receptor</keyword>
<evidence type="ECO:0000256" key="2">
    <source>
        <dbReference type="SAM" id="SignalP"/>
    </source>
</evidence>
<dbReference type="PIRSF" id="PIRSF017082">
    <property type="entry name" value="YflP"/>
    <property type="match status" value="1"/>
</dbReference>
<dbReference type="PROSITE" id="PS51257">
    <property type="entry name" value="PROKAR_LIPOPROTEIN"/>
    <property type="match status" value="1"/>
</dbReference>
<dbReference type="RefSeq" id="WP_062285573.1">
    <property type="nucleotide sequence ID" value="NZ_LTBC01000016.1"/>
</dbReference>
<dbReference type="AlphaFoldDB" id="A0A151ATR4"/>
<dbReference type="PANTHER" id="PTHR42928:SF5">
    <property type="entry name" value="BLR1237 PROTEIN"/>
    <property type="match status" value="1"/>
</dbReference>
<dbReference type="Gene3D" id="3.40.190.10">
    <property type="entry name" value="Periplasmic binding protein-like II"/>
    <property type="match status" value="1"/>
</dbReference>